<sequence>MSGKEIPPPQTSSNSGARSRSVSGRQTPMSTADSNDNEDDRMSVSSCSNTNTKRVNRLYDFEKECSLEQSPCSLSSDSKIDLSLIPVISDQLLRTWSDGESGGFDKADVGLLGKKALDLLHIKNSAETRAEELHNRVLALEATNRRMRETNVKMQARVEQEEEYISNMLLKRIQKLKSDKESIALKYEEEEEHLTNDLTRKLSQLEKQRDELVNRLSREQNSIMDNLVTKVRKLEAEVRTNQKTLEQLRREKVDMENSLEHEQEALFNSLSKRVDQLEAEKRHLYSMINPALQEVSGTAPPTPNDSTRNSVSGFVVPTNAAEDSSEMLAIRNQLARARNTVVTLRQRVSDLEKEKKGNQHKLQKLAAFERDVPTYEEFCQFITEINKNTTTSQDSEYSRPSPSHSESSISVPGSMSDLEKAGRSPVSFSSRDVSMDSFADKLDG</sequence>
<dbReference type="PANTHER" id="PTHR15276:SF0">
    <property type="entry name" value="COILED-COIL DOMAIN-CONTAINING PROTEIN 6"/>
    <property type="match status" value="1"/>
</dbReference>
<dbReference type="Proteomes" id="UP000783686">
    <property type="component" value="Unassembled WGS sequence"/>
</dbReference>
<gene>
    <name evidence="3" type="ORF">BOKJ2_LOCUS6186</name>
</gene>
<feature type="compositionally biased region" description="Low complexity" evidence="2">
    <location>
        <begin position="398"/>
        <end position="414"/>
    </location>
</feature>
<dbReference type="OrthoDB" id="78858at2759"/>
<comment type="caution">
    <text evidence="3">The sequence shown here is derived from an EMBL/GenBank/DDBJ whole genome shotgun (WGS) entry which is preliminary data.</text>
</comment>
<feature type="coiled-coil region" evidence="1">
    <location>
        <begin position="123"/>
        <end position="280"/>
    </location>
</feature>
<dbReference type="EMBL" id="CAJFDH010000003">
    <property type="protein sequence ID" value="CAD5215624.1"/>
    <property type="molecule type" value="Genomic_DNA"/>
</dbReference>
<name>A0A811KKK8_9BILA</name>
<evidence type="ECO:0000256" key="2">
    <source>
        <dbReference type="SAM" id="MobiDB-lite"/>
    </source>
</evidence>
<feature type="region of interest" description="Disordered" evidence="2">
    <location>
        <begin position="1"/>
        <end position="48"/>
    </location>
</feature>
<proteinExistence type="predicted"/>
<evidence type="ECO:0000313" key="4">
    <source>
        <dbReference type="Proteomes" id="UP000614601"/>
    </source>
</evidence>
<dbReference type="Proteomes" id="UP000614601">
    <property type="component" value="Unassembled WGS sequence"/>
</dbReference>
<keyword evidence="1" id="KW-0175">Coiled coil</keyword>
<feature type="compositionally biased region" description="Low complexity" evidence="2">
    <location>
        <begin position="12"/>
        <end position="25"/>
    </location>
</feature>
<reference evidence="3" key="1">
    <citation type="submission" date="2020-09" db="EMBL/GenBank/DDBJ databases">
        <authorList>
            <person name="Kikuchi T."/>
        </authorList>
    </citation>
    <scope>NUCLEOTIDE SEQUENCE</scope>
    <source>
        <strain evidence="3">SH1</strain>
    </source>
</reference>
<dbReference type="InterPro" id="IPR019152">
    <property type="entry name" value="DUF2046"/>
</dbReference>
<organism evidence="3 4">
    <name type="scientific">Bursaphelenchus okinawaensis</name>
    <dbReference type="NCBI Taxonomy" id="465554"/>
    <lineage>
        <taxon>Eukaryota</taxon>
        <taxon>Metazoa</taxon>
        <taxon>Ecdysozoa</taxon>
        <taxon>Nematoda</taxon>
        <taxon>Chromadorea</taxon>
        <taxon>Rhabditida</taxon>
        <taxon>Tylenchina</taxon>
        <taxon>Tylenchomorpha</taxon>
        <taxon>Aphelenchoidea</taxon>
        <taxon>Aphelenchoididae</taxon>
        <taxon>Bursaphelenchus</taxon>
    </lineage>
</organism>
<accession>A0A811KKK8</accession>
<feature type="coiled-coil region" evidence="1">
    <location>
        <begin position="327"/>
        <end position="354"/>
    </location>
</feature>
<evidence type="ECO:0000313" key="3">
    <source>
        <dbReference type="EMBL" id="CAD5215624.1"/>
    </source>
</evidence>
<evidence type="ECO:0000256" key="1">
    <source>
        <dbReference type="SAM" id="Coils"/>
    </source>
</evidence>
<keyword evidence="4" id="KW-1185">Reference proteome</keyword>
<dbReference type="PANTHER" id="PTHR15276">
    <property type="entry name" value="H4 D10S170 PROTEIN-RELATED"/>
    <property type="match status" value="1"/>
</dbReference>
<feature type="compositionally biased region" description="Pro residues" evidence="2">
    <location>
        <begin position="1"/>
        <end position="10"/>
    </location>
</feature>
<feature type="region of interest" description="Disordered" evidence="2">
    <location>
        <begin position="390"/>
        <end position="444"/>
    </location>
</feature>
<protein>
    <submittedName>
        <fullName evidence="3">Uncharacterized protein</fullName>
    </submittedName>
</protein>
<dbReference type="Pfam" id="PF09755">
    <property type="entry name" value="DUF2046"/>
    <property type="match status" value="1"/>
</dbReference>
<dbReference type="AlphaFoldDB" id="A0A811KKK8"/>
<dbReference type="EMBL" id="CAJFCW020000003">
    <property type="protein sequence ID" value="CAG9104450.1"/>
    <property type="molecule type" value="Genomic_DNA"/>
</dbReference>